<feature type="chain" id="PRO_5046431868" description="Lysozyme inhibitor LprI N-terminal domain-containing protein" evidence="1">
    <location>
        <begin position="25"/>
        <end position="137"/>
    </location>
</feature>
<keyword evidence="3" id="KW-1185">Reference proteome</keyword>
<evidence type="ECO:0008006" key="4">
    <source>
        <dbReference type="Google" id="ProtNLM"/>
    </source>
</evidence>
<keyword evidence="1" id="KW-0732">Signal</keyword>
<evidence type="ECO:0000313" key="2">
    <source>
        <dbReference type="EMBL" id="MDQ9090869.1"/>
    </source>
</evidence>
<evidence type="ECO:0000313" key="3">
    <source>
        <dbReference type="Proteomes" id="UP001226574"/>
    </source>
</evidence>
<name>A0ABU1BBH7_PSEHA</name>
<reference evidence="2 3" key="1">
    <citation type="submission" date="2023-08" db="EMBL/GenBank/DDBJ databases">
        <title>Pseudoalteromonas haloplanktis LL1 genome.</title>
        <authorList>
            <person name="Wu S."/>
        </authorList>
    </citation>
    <scope>NUCLEOTIDE SEQUENCE [LARGE SCALE GENOMIC DNA]</scope>
    <source>
        <strain evidence="2 3">LL1</strain>
    </source>
</reference>
<dbReference type="Proteomes" id="UP001226574">
    <property type="component" value="Unassembled WGS sequence"/>
</dbReference>
<accession>A0ABU1BBH7</accession>
<comment type="caution">
    <text evidence="2">The sequence shown here is derived from an EMBL/GenBank/DDBJ whole genome shotgun (WGS) entry which is preliminary data.</text>
</comment>
<feature type="signal peptide" evidence="1">
    <location>
        <begin position="1"/>
        <end position="24"/>
    </location>
</feature>
<gene>
    <name evidence="2" type="ORF">RC083_04585</name>
</gene>
<dbReference type="EMBL" id="JAVIFY010000002">
    <property type="protein sequence ID" value="MDQ9090869.1"/>
    <property type="molecule type" value="Genomic_DNA"/>
</dbReference>
<sequence>MTKNKLVLTSIALLLMFNAAKTLAAEPCSLVDQATPDEAKSYIQCLDKQLETLTRIQQTWINKITLDLNKIEEDTGNTQLLPIFKRSITSQKKYLEDSCKWRYLQKVPNATQAAIVYKRCELQILEQHITVLKRPLK</sequence>
<proteinExistence type="predicted"/>
<protein>
    <recommendedName>
        <fullName evidence="4">Lysozyme inhibitor LprI N-terminal domain-containing protein</fullName>
    </recommendedName>
</protein>
<dbReference type="RefSeq" id="WP_309038496.1">
    <property type="nucleotide sequence ID" value="NZ_JAVIFY010000002.1"/>
</dbReference>
<organism evidence="2 3">
    <name type="scientific">Pseudoalteromonas haloplanktis</name>
    <name type="common">Alteromonas haloplanktis</name>
    <dbReference type="NCBI Taxonomy" id="228"/>
    <lineage>
        <taxon>Bacteria</taxon>
        <taxon>Pseudomonadati</taxon>
        <taxon>Pseudomonadota</taxon>
        <taxon>Gammaproteobacteria</taxon>
        <taxon>Alteromonadales</taxon>
        <taxon>Pseudoalteromonadaceae</taxon>
        <taxon>Pseudoalteromonas</taxon>
    </lineage>
</organism>
<evidence type="ECO:0000256" key="1">
    <source>
        <dbReference type="SAM" id="SignalP"/>
    </source>
</evidence>